<keyword evidence="15" id="KW-0902">Two-component regulatory system</keyword>
<protein>
    <recommendedName>
        <fullName evidence="4">Phosphate regulon sensor protein PhoR</fullName>
        <ecNumber evidence="3">2.7.13.3</ecNumber>
    </recommendedName>
</protein>
<keyword evidence="6" id="KW-1003">Cell membrane</keyword>
<evidence type="ECO:0000259" key="20">
    <source>
        <dbReference type="PROSITE" id="PS50112"/>
    </source>
</evidence>
<keyword evidence="12 21" id="KW-0418">Kinase</keyword>
<dbReference type="InterPro" id="IPR021766">
    <property type="entry name" value="PhoR_N"/>
</dbReference>
<name>A0ABT3TGQ3_9GAMM</name>
<comment type="caution">
    <text evidence="21">The sequence shown here is derived from an EMBL/GenBank/DDBJ whole genome shotgun (WGS) entry which is preliminary data.</text>
</comment>
<evidence type="ECO:0000256" key="10">
    <source>
        <dbReference type="ARBA" id="ARBA00022692"/>
    </source>
</evidence>
<dbReference type="InterPro" id="IPR005467">
    <property type="entry name" value="His_kinase_dom"/>
</dbReference>
<proteinExistence type="predicted"/>
<evidence type="ECO:0000256" key="14">
    <source>
        <dbReference type="ARBA" id="ARBA00022989"/>
    </source>
</evidence>
<evidence type="ECO:0000256" key="12">
    <source>
        <dbReference type="ARBA" id="ARBA00022777"/>
    </source>
</evidence>
<dbReference type="SMART" id="SM00387">
    <property type="entry name" value="HATPase_c"/>
    <property type="match status" value="1"/>
</dbReference>
<evidence type="ECO:0000313" key="21">
    <source>
        <dbReference type="EMBL" id="MCX2981492.1"/>
    </source>
</evidence>
<evidence type="ECO:0000256" key="15">
    <source>
        <dbReference type="ARBA" id="ARBA00023012"/>
    </source>
</evidence>
<gene>
    <name evidence="21" type="primary">phoR</name>
    <name evidence="21" type="ORF">EYC98_11535</name>
</gene>
<dbReference type="Pfam" id="PF00512">
    <property type="entry name" value="HisKA"/>
    <property type="match status" value="1"/>
</dbReference>
<keyword evidence="11" id="KW-0547">Nucleotide-binding</keyword>
<dbReference type="Pfam" id="PF02518">
    <property type="entry name" value="HATPase_c"/>
    <property type="match status" value="1"/>
</dbReference>
<evidence type="ECO:0000256" key="5">
    <source>
        <dbReference type="ARBA" id="ARBA00022448"/>
    </source>
</evidence>
<reference evidence="21" key="1">
    <citation type="submission" date="2019-02" db="EMBL/GenBank/DDBJ databases">
        <authorList>
            <person name="Li S.-H."/>
        </authorList>
    </citation>
    <scope>NUCLEOTIDE SEQUENCE</scope>
    <source>
        <strain evidence="21">IMCC14734</strain>
    </source>
</reference>
<dbReference type="EMBL" id="SHNN01000002">
    <property type="protein sequence ID" value="MCX2981492.1"/>
    <property type="molecule type" value="Genomic_DNA"/>
</dbReference>
<keyword evidence="8" id="KW-0592">Phosphate transport</keyword>
<feature type="domain" description="Histidine kinase" evidence="19">
    <location>
        <begin position="211"/>
        <end position="423"/>
    </location>
</feature>
<keyword evidence="14 18" id="KW-1133">Transmembrane helix</keyword>
<organism evidence="21 22">
    <name type="scientific">Candidatus Litorirhabdus singularis</name>
    <dbReference type="NCBI Taxonomy" id="2518993"/>
    <lineage>
        <taxon>Bacteria</taxon>
        <taxon>Pseudomonadati</taxon>
        <taxon>Pseudomonadota</taxon>
        <taxon>Gammaproteobacteria</taxon>
        <taxon>Cellvibrionales</taxon>
        <taxon>Halieaceae</taxon>
        <taxon>Candidatus Litorirhabdus</taxon>
    </lineage>
</organism>
<feature type="transmembrane region" description="Helical" evidence="18">
    <location>
        <begin position="15"/>
        <end position="48"/>
    </location>
</feature>
<evidence type="ECO:0000256" key="16">
    <source>
        <dbReference type="ARBA" id="ARBA00023136"/>
    </source>
</evidence>
<dbReference type="PRINTS" id="PR00344">
    <property type="entry name" value="BCTRLSENSOR"/>
</dbReference>
<comment type="subcellular location">
    <subcellularLocation>
        <location evidence="2">Cell membrane</location>
    </subcellularLocation>
</comment>
<dbReference type="SUPFAM" id="SSF55785">
    <property type="entry name" value="PYP-like sensor domain (PAS domain)"/>
    <property type="match status" value="1"/>
</dbReference>
<dbReference type="PROSITE" id="PS50112">
    <property type="entry name" value="PAS"/>
    <property type="match status" value="1"/>
</dbReference>
<dbReference type="InterPro" id="IPR004358">
    <property type="entry name" value="Sig_transdc_His_kin-like_C"/>
</dbReference>
<evidence type="ECO:0000256" key="1">
    <source>
        <dbReference type="ARBA" id="ARBA00000085"/>
    </source>
</evidence>
<dbReference type="InterPro" id="IPR000014">
    <property type="entry name" value="PAS"/>
</dbReference>
<dbReference type="InterPro" id="IPR036890">
    <property type="entry name" value="HATPase_C_sf"/>
</dbReference>
<evidence type="ECO:0000256" key="17">
    <source>
        <dbReference type="ARBA" id="ARBA00025207"/>
    </source>
</evidence>
<dbReference type="Gene3D" id="1.10.287.130">
    <property type="match status" value="1"/>
</dbReference>
<sequence length="423" mass="47655">MDSRAVWTGEVRRAVIYLLLGIAIGWFFSKPLLGFALACLLVVVSWMMQMWRVTQWLQTPDAEPPEAKGLWGAVFDSIYHLQRRDREERYRLQTAVSYMRESFSALKEGTVMIDPEGRIEWSNESAVQLLGLHYPRDRGQALLNLLRLPRFIRYFSSGDFQEPLLIASPADAQLRLQIEITPFGHGSHLMFARDVTRLDQLEAMRRDFVANVSHELRTPLTVITGYLHTLIDSGLCQEDRVLRPLKQMREQSARMETLLSELLVLAELEATQPGEDLAPVDVGALMAEVQQHFENAEPGRSIVIDRSSKRWVRGNHRLLYSAVSNLLINALKYSEGDVLLSWSEQGDWGRLSVTDSGPGIEAEHIPRLTERFYRVDKSRSVASGGTGLGLAIVKHILAGHHGTLEITSKKGVGSIFTCILPLS</sequence>
<keyword evidence="16 18" id="KW-0472">Membrane</keyword>
<dbReference type="SMART" id="SM00091">
    <property type="entry name" value="PAS"/>
    <property type="match status" value="1"/>
</dbReference>
<evidence type="ECO:0000256" key="6">
    <source>
        <dbReference type="ARBA" id="ARBA00022475"/>
    </source>
</evidence>
<keyword evidence="10 18" id="KW-0812">Transmembrane</keyword>
<dbReference type="InterPro" id="IPR036097">
    <property type="entry name" value="HisK_dim/P_sf"/>
</dbReference>
<evidence type="ECO:0000256" key="13">
    <source>
        <dbReference type="ARBA" id="ARBA00022840"/>
    </source>
</evidence>
<dbReference type="Proteomes" id="UP001143362">
    <property type="component" value="Unassembled WGS sequence"/>
</dbReference>
<evidence type="ECO:0000256" key="4">
    <source>
        <dbReference type="ARBA" id="ARBA00019665"/>
    </source>
</evidence>
<evidence type="ECO:0000256" key="3">
    <source>
        <dbReference type="ARBA" id="ARBA00012438"/>
    </source>
</evidence>
<dbReference type="NCBIfam" id="TIGR02966">
    <property type="entry name" value="phoR_proteo"/>
    <property type="match status" value="1"/>
</dbReference>
<dbReference type="GO" id="GO:0016301">
    <property type="term" value="F:kinase activity"/>
    <property type="evidence" value="ECO:0007669"/>
    <property type="project" value="UniProtKB-KW"/>
</dbReference>
<evidence type="ECO:0000313" key="22">
    <source>
        <dbReference type="Proteomes" id="UP001143362"/>
    </source>
</evidence>
<dbReference type="Pfam" id="PF11808">
    <property type="entry name" value="PhoR"/>
    <property type="match status" value="1"/>
</dbReference>
<dbReference type="SUPFAM" id="SSF47384">
    <property type="entry name" value="Homodimeric domain of signal transducing histidine kinase"/>
    <property type="match status" value="1"/>
</dbReference>
<dbReference type="PANTHER" id="PTHR45453">
    <property type="entry name" value="PHOSPHATE REGULON SENSOR PROTEIN PHOR"/>
    <property type="match status" value="1"/>
</dbReference>
<keyword evidence="13" id="KW-0067">ATP-binding</keyword>
<evidence type="ECO:0000256" key="11">
    <source>
        <dbReference type="ARBA" id="ARBA00022741"/>
    </source>
</evidence>
<dbReference type="SUPFAM" id="SSF55874">
    <property type="entry name" value="ATPase domain of HSP90 chaperone/DNA topoisomerase II/histidine kinase"/>
    <property type="match status" value="1"/>
</dbReference>
<evidence type="ECO:0000256" key="7">
    <source>
        <dbReference type="ARBA" id="ARBA00022553"/>
    </source>
</evidence>
<dbReference type="CDD" id="cd00082">
    <property type="entry name" value="HisKA"/>
    <property type="match status" value="1"/>
</dbReference>
<dbReference type="InterPro" id="IPR014310">
    <property type="entry name" value="Sig_transdc_His_kinase_PhoR"/>
</dbReference>
<keyword evidence="7" id="KW-0597">Phosphoprotein</keyword>
<dbReference type="PROSITE" id="PS50109">
    <property type="entry name" value="HIS_KIN"/>
    <property type="match status" value="1"/>
</dbReference>
<comment type="function">
    <text evidence="17">Member of the two-component regulatory system PhoR/PhoB involved in the phosphate regulon genes expression. PhoR may function as a membrane-associated protein kinase that phosphorylates PhoB in response to environmental signals.</text>
</comment>
<dbReference type="RefSeq" id="WP_279245492.1">
    <property type="nucleotide sequence ID" value="NZ_SHNN01000002.1"/>
</dbReference>
<dbReference type="InterPro" id="IPR003594">
    <property type="entry name" value="HATPase_dom"/>
</dbReference>
<dbReference type="InterPro" id="IPR050351">
    <property type="entry name" value="BphY/WalK/GraS-like"/>
</dbReference>
<evidence type="ECO:0000256" key="8">
    <source>
        <dbReference type="ARBA" id="ARBA00022592"/>
    </source>
</evidence>
<keyword evidence="5" id="KW-0813">Transport</keyword>
<feature type="domain" description="PAS" evidence="20">
    <location>
        <begin position="95"/>
        <end position="132"/>
    </location>
</feature>
<evidence type="ECO:0000259" key="19">
    <source>
        <dbReference type="PROSITE" id="PS50109"/>
    </source>
</evidence>
<evidence type="ECO:0000256" key="9">
    <source>
        <dbReference type="ARBA" id="ARBA00022679"/>
    </source>
</evidence>
<evidence type="ECO:0000256" key="2">
    <source>
        <dbReference type="ARBA" id="ARBA00004236"/>
    </source>
</evidence>
<accession>A0ABT3TGQ3</accession>
<keyword evidence="9" id="KW-0808">Transferase</keyword>
<dbReference type="PANTHER" id="PTHR45453:SF1">
    <property type="entry name" value="PHOSPHATE REGULON SENSOR PROTEIN PHOR"/>
    <property type="match status" value="1"/>
</dbReference>
<dbReference type="SMART" id="SM00388">
    <property type="entry name" value="HisKA"/>
    <property type="match status" value="1"/>
</dbReference>
<dbReference type="InterPro" id="IPR035965">
    <property type="entry name" value="PAS-like_dom_sf"/>
</dbReference>
<comment type="catalytic activity">
    <reaction evidence="1">
        <text>ATP + protein L-histidine = ADP + protein N-phospho-L-histidine.</text>
        <dbReference type="EC" id="2.7.13.3"/>
    </reaction>
</comment>
<dbReference type="CDD" id="cd00130">
    <property type="entry name" value="PAS"/>
    <property type="match status" value="1"/>
</dbReference>
<dbReference type="InterPro" id="IPR003661">
    <property type="entry name" value="HisK_dim/P_dom"/>
</dbReference>
<dbReference type="EC" id="2.7.13.3" evidence="3"/>
<dbReference type="Gene3D" id="3.30.565.10">
    <property type="entry name" value="Histidine kinase-like ATPase, C-terminal domain"/>
    <property type="match status" value="1"/>
</dbReference>
<evidence type="ECO:0000256" key="18">
    <source>
        <dbReference type="SAM" id="Phobius"/>
    </source>
</evidence>
<keyword evidence="22" id="KW-1185">Reference proteome</keyword>